<accession>A0A955LKU9</accession>
<protein>
    <submittedName>
        <fullName evidence="2">Uncharacterized protein</fullName>
    </submittedName>
</protein>
<organism evidence="2 3">
    <name type="scientific">candidate division WWE3 bacterium</name>
    <dbReference type="NCBI Taxonomy" id="2053526"/>
    <lineage>
        <taxon>Bacteria</taxon>
        <taxon>Katanobacteria</taxon>
    </lineage>
</organism>
<evidence type="ECO:0000313" key="3">
    <source>
        <dbReference type="Proteomes" id="UP000751518"/>
    </source>
</evidence>
<name>A0A955LKU9_UNCKA</name>
<evidence type="ECO:0000256" key="1">
    <source>
        <dbReference type="SAM" id="MobiDB-lite"/>
    </source>
</evidence>
<feature type="region of interest" description="Disordered" evidence="1">
    <location>
        <begin position="1"/>
        <end position="83"/>
    </location>
</feature>
<feature type="compositionally biased region" description="Acidic residues" evidence="1">
    <location>
        <begin position="1"/>
        <end position="23"/>
    </location>
</feature>
<dbReference type="AlphaFoldDB" id="A0A955LKU9"/>
<sequence>MDDILVEFENESEPVTSGEDDAEGMGLGEDGSGDNIGMDDSGPEYTYPTADEADKDQTVEDILEETPDLSEEPGGYSETGGVE</sequence>
<gene>
    <name evidence="2" type="ORF">KC614_03245</name>
</gene>
<evidence type="ECO:0000313" key="2">
    <source>
        <dbReference type="EMBL" id="MCA9392191.1"/>
    </source>
</evidence>
<comment type="caution">
    <text evidence="2">The sequence shown here is derived from an EMBL/GenBank/DDBJ whole genome shotgun (WGS) entry which is preliminary data.</text>
</comment>
<dbReference type="Proteomes" id="UP000751518">
    <property type="component" value="Unassembled WGS sequence"/>
</dbReference>
<feature type="compositionally biased region" description="Acidic residues" evidence="1">
    <location>
        <begin position="51"/>
        <end position="71"/>
    </location>
</feature>
<dbReference type="EMBL" id="JAGQKZ010000026">
    <property type="protein sequence ID" value="MCA9392191.1"/>
    <property type="molecule type" value="Genomic_DNA"/>
</dbReference>
<reference evidence="2" key="1">
    <citation type="submission" date="2020-04" db="EMBL/GenBank/DDBJ databases">
        <authorList>
            <person name="Zhang T."/>
        </authorList>
    </citation>
    <scope>NUCLEOTIDE SEQUENCE</scope>
    <source>
        <strain evidence="2">HKST-UBA03</strain>
    </source>
</reference>
<proteinExistence type="predicted"/>
<reference evidence="2" key="2">
    <citation type="journal article" date="2021" name="Microbiome">
        <title>Successional dynamics and alternative stable states in a saline activated sludge microbial community over 9 years.</title>
        <authorList>
            <person name="Wang Y."/>
            <person name="Ye J."/>
            <person name="Ju F."/>
            <person name="Liu L."/>
            <person name="Boyd J.A."/>
            <person name="Deng Y."/>
            <person name="Parks D.H."/>
            <person name="Jiang X."/>
            <person name="Yin X."/>
            <person name="Woodcroft B.J."/>
            <person name="Tyson G.W."/>
            <person name="Hugenholtz P."/>
            <person name="Polz M.F."/>
            <person name="Zhang T."/>
        </authorList>
    </citation>
    <scope>NUCLEOTIDE SEQUENCE</scope>
    <source>
        <strain evidence="2">HKST-UBA03</strain>
    </source>
</reference>